<dbReference type="CDD" id="cd06226">
    <property type="entry name" value="M14_CPT_like"/>
    <property type="match status" value="1"/>
</dbReference>
<evidence type="ECO:0000256" key="2">
    <source>
        <dbReference type="ARBA" id="ARBA00005988"/>
    </source>
</evidence>
<comment type="similarity">
    <text evidence="2 3">Belongs to the peptidase M14 family.</text>
</comment>
<dbReference type="Pfam" id="PF00246">
    <property type="entry name" value="Peptidase_M14"/>
    <property type="match status" value="1"/>
</dbReference>
<dbReference type="SUPFAM" id="SSF53187">
    <property type="entry name" value="Zn-dependent exopeptidases"/>
    <property type="match status" value="1"/>
</dbReference>
<comment type="cofactor">
    <cofactor evidence="1">
        <name>Zn(2+)</name>
        <dbReference type="ChEBI" id="CHEBI:29105"/>
    </cofactor>
</comment>
<dbReference type="PRINTS" id="PR00765">
    <property type="entry name" value="CRBOXYPTASEA"/>
</dbReference>
<sequence>MPLHAAGLFAAAALTLSPSTSHTSSPQDAAPRASRPGAEAPSRPSLLLTRVFFKDRADLNRLAETLDLSAAVDHGKRSVEAVLSPEEYDALVKEGRRVEILEEQTRLMNEPRDGMRVLAGVPGYSCYRTVDETYAAMAQLAATSPNLASWNDIGDSWDKVTAGGKPGDDMRVLVLTNKSRTGTKPRFFLMGGIHAREYTTAELATRFAEQLVSRYGTDADATWLLDYYELHVVVQSNPDGRRIAETGLSKRKNTNTSLGSCSTTTYGVDLNRNSSFDWGGPGASTSACSETYRGRAAASEPETLALENYIRSIFPDQRGPALTDPAPADATGVMVSLHSYGGYVLYPWGIGTASSPNATQLRTLGRKFNYFNGYEACQSSLCLYDAAGATDDFTYGTLGVASYTFEMGGAFFESCTTFENTVYPKNLSALYYAFKAARRPYQTPAGPDSVSLTLSASTVTAGSSVTLTAQANDTRYGTNGGTEASQAIAAARFSIDNPSWVSGTPVYAMSPVDGSFSSSIESVRGTVFTSGLASGRHTLFVESQDVNGNWGAPTAIFLNIQ</sequence>
<feature type="compositionally biased region" description="Low complexity" evidence="4">
    <location>
        <begin position="17"/>
        <end position="26"/>
    </location>
</feature>
<evidence type="ECO:0000313" key="7">
    <source>
        <dbReference type="Proteomes" id="UP001221838"/>
    </source>
</evidence>
<dbReference type="PANTHER" id="PTHR11705">
    <property type="entry name" value="PROTEASE FAMILY M14 CARBOXYPEPTIDASE A,B"/>
    <property type="match status" value="1"/>
</dbReference>
<evidence type="ECO:0000256" key="1">
    <source>
        <dbReference type="ARBA" id="ARBA00001947"/>
    </source>
</evidence>
<gene>
    <name evidence="6" type="ORF">POL68_41995</name>
</gene>
<dbReference type="Gene3D" id="3.40.630.10">
    <property type="entry name" value="Zn peptidases"/>
    <property type="match status" value="1"/>
</dbReference>
<organism evidence="6 7">
    <name type="scientific">Stigmatella ashevillensis</name>
    <dbReference type="NCBI Taxonomy" id="2995309"/>
    <lineage>
        <taxon>Bacteria</taxon>
        <taxon>Pseudomonadati</taxon>
        <taxon>Myxococcota</taxon>
        <taxon>Myxococcia</taxon>
        <taxon>Myxococcales</taxon>
        <taxon>Cystobacterineae</taxon>
        <taxon>Archangiaceae</taxon>
        <taxon>Stigmatella</taxon>
    </lineage>
</organism>
<dbReference type="PANTHER" id="PTHR11705:SF119">
    <property type="entry name" value="OS02G0119300 PROTEIN"/>
    <property type="match status" value="1"/>
</dbReference>
<evidence type="ECO:0000256" key="3">
    <source>
        <dbReference type="PROSITE-ProRule" id="PRU01379"/>
    </source>
</evidence>
<evidence type="ECO:0000259" key="5">
    <source>
        <dbReference type="PROSITE" id="PS52035"/>
    </source>
</evidence>
<feature type="active site" description="Proton donor/acceptor" evidence="3">
    <location>
        <position position="406"/>
    </location>
</feature>
<dbReference type="EMBL" id="JAQNDM010000002">
    <property type="protein sequence ID" value="MDC0715095.1"/>
    <property type="molecule type" value="Genomic_DNA"/>
</dbReference>
<comment type="caution">
    <text evidence="6">The sequence shown here is derived from an EMBL/GenBank/DDBJ whole genome shotgun (WGS) entry which is preliminary data.</text>
</comment>
<name>A0ABT5DN65_9BACT</name>
<evidence type="ECO:0000256" key="4">
    <source>
        <dbReference type="SAM" id="MobiDB-lite"/>
    </source>
</evidence>
<dbReference type="InterPro" id="IPR000834">
    <property type="entry name" value="Peptidase_M14"/>
</dbReference>
<feature type="domain" description="Peptidase M14" evidence="5">
    <location>
        <begin position="126"/>
        <end position="431"/>
    </location>
</feature>
<feature type="region of interest" description="Disordered" evidence="4">
    <location>
        <begin position="17"/>
        <end position="42"/>
    </location>
</feature>
<evidence type="ECO:0000313" key="6">
    <source>
        <dbReference type="EMBL" id="MDC0715095.1"/>
    </source>
</evidence>
<reference evidence="6 7" key="1">
    <citation type="submission" date="2022-11" db="EMBL/GenBank/DDBJ databases">
        <title>Minimal conservation of predation-associated metabolite biosynthetic gene clusters underscores biosynthetic potential of Myxococcota including descriptions for ten novel species: Archangium lansinium sp. nov., Myxococcus landrumus sp. nov., Nannocystis bai.</title>
        <authorList>
            <person name="Ahearne A."/>
            <person name="Stevens C."/>
            <person name="Dowd S."/>
        </authorList>
    </citation>
    <scope>NUCLEOTIDE SEQUENCE [LARGE SCALE GENOMIC DNA]</scope>
    <source>
        <strain evidence="6 7">NCWAL01</strain>
    </source>
</reference>
<dbReference type="SMART" id="SM00631">
    <property type="entry name" value="Zn_pept"/>
    <property type="match status" value="1"/>
</dbReference>
<dbReference type="PROSITE" id="PS52035">
    <property type="entry name" value="PEPTIDASE_M14"/>
    <property type="match status" value="1"/>
</dbReference>
<keyword evidence="7" id="KW-1185">Reference proteome</keyword>
<dbReference type="Proteomes" id="UP001221838">
    <property type="component" value="Unassembled WGS sequence"/>
</dbReference>
<proteinExistence type="inferred from homology"/>
<accession>A0ABT5DN65</accession>
<dbReference type="RefSeq" id="WP_272145767.1">
    <property type="nucleotide sequence ID" value="NZ_JAQNDM010000002.1"/>
</dbReference>
<protein>
    <submittedName>
        <fullName evidence="6">M14 family metallopeptidase</fullName>
    </submittedName>
</protein>